<dbReference type="RefSeq" id="XP_041427088.1">
    <property type="nucleotide sequence ID" value="XM_041571154.1"/>
</dbReference>
<dbReference type="Gene3D" id="2.10.25.10">
    <property type="entry name" value="Laminin"/>
    <property type="match status" value="1"/>
</dbReference>
<dbReference type="GO" id="GO:0098978">
    <property type="term" value="C:glutamatergic synapse"/>
    <property type="evidence" value="ECO:0007669"/>
    <property type="project" value="UniProtKB-ARBA"/>
</dbReference>
<keyword evidence="8 16" id="KW-1133">Transmembrane helix</keyword>
<dbReference type="GO" id="GO:0045499">
    <property type="term" value="F:chemorepellent activity"/>
    <property type="evidence" value="ECO:0000318"/>
    <property type="project" value="GO_Central"/>
</dbReference>
<evidence type="ECO:0000256" key="13">
    <source>
        <dbReference type="ARBA" id="ARBA00069446"/>
    </source>
</evidence>
<evidence type="ECO:0000256" key="2">
    <source>
        <dbReference type="ARBA" id="ARBA00004613"/>
    </source>
</evidence>
<feature type="compositionally biased region" description="Polar residues" evidence="15">
    <location>
        <begin position="103"/>
        <end position="112"/>
    </location>
</feature>
<feature type="domain" description="EGF-like" evidence="17">
    <location>
        <begin position="247"/>
        <end position="290"/>
    </location>
</feature>
<keyword evidence="18" id="KW-1185">Reference proteome</keyword>
<accession>A0A8J1LC23</accession>
<evidence type="ECO:0000259" key="17">
    <source>
        <dbReference type="PROSITE" id="PS50026"/>
    </source>
</evidence>
<dbReference type="FunFam" id="2.10.25.10:FF:000267">
    <property type="entry name" value="pro-neuregulin-3, membrane-bound isoform"/>
    <property type="match status" value="1"/>
</dbReference>
<organism evidence="18 19">
    <name type="scientific">Xenopus laevis</name>
    <name type="common">African clawed frog</name>
    <dbReference type="NCBI Taxonomy" id="8355"/>
    <lineage>
        <taxon>Eukaryota</taxon>
        <taxon>Metazoa</taxon>
        <taxon>Chordata</taxon>
        <taxon>Craniata</taxon>
        <taxon>Vertebrata</taxon>
        <taxon>Euteleostomi</taxon>
        <taxon>Amphibia</taxon>
        <taxon>Batrachia</taxon>
        <taxon>Anura</taxon>
        <taxon>Pipoidea</taxon>
        <taxon>Pipidae</taxon>
        <taxon>Xenopodinae</taxon>
        <taxon>Xenopus</taxon>
        <taxon>Xenopus</taxon>
    </lineage>
</organism>
<evidence type="ECO:0000256" key="4">
    <source>
        <dbReference type="ARBA" id="ARBA00022475"/>
    </source>
</evidence>
<evidence type="ECO:0000256" key="1">
    <source>
        <dbReference type="ARBA" id="ARBA00004251"/>
    </source>
</evidence>
<dbReference type="GO" id="GO:0008083">
    <property type="term" value="F:growth factor activity"/>
    <property type="evidence" value="ECO:0007669"/>
    <property type="project" value="UniProtKB-KW"/>
</dbReference>
<name>A0A8J1LC23_XENLA</name>
<dbReference type="CTD" id="108703350"/>
<feature type="disulfide bond" evidence="14">
    <location>
        <begin position="280"/>
        <end position="289"/>
    </location>
</feature>
<evidence type="ECO:0000256" key="14">
    <source>
        <dbReference type="PROSITE-ProRule" id="PRU00076"/>
    </source>
</evidence>
<keyword evidence="9" id="KW-0339">Growth factor</keyword>
<evidence type="ECO:0000256" key="8">
    <source>
        <dbReference type="ARBA" id="ARBA00022989"/>
    </source>
</evidence>
<keyword evidence="4" id="KW-1003">Cell membrane</keyword>
<dbReference type="KEGG" id="xla:108703350"/>
<dbReference type="GO" id="GO:0038130">
    <property type="term" value="P:ERBB4 signaling pathway"/>
    <property type="evidence" value="ECO:0000318"/>
    <property type="project" value="GO_Central"/>
</dbReference>
<comment type="caution">
    <text evidence="14">Lacks conserved residue(s) required for the propagation of feature annotation.</text>
</comment>
<comment type="similarity">
    <text evidence="3">Belongs to the neuregulin family.</text>
</comment>
<keyword evidence="5" id="KW-0964">Secreted</keyword>
<dbReference type="SUPFAM" id="SSF57196">
    <property type="entry name" value="EGF/Laminin"/>
    <property type="match status" value="1"/>
</dbReference>
<dbReference type="GO" id="GO:0005886">
    <property type="term" value="C:plasma membrane"/>
    <property type="evidence" value="ECO:0007669"/>
    <property type="project" value="UniProtKB-SubCell"/>
</dbReference>
<evidence type="ECO:0000313" key="19">
    <source>
        <dbReference type="RefSeq" id="XP_041427088.1"/>
    </source>
</evidence>
<evidence type="ECO:0000256" key="11">
    <source>
        <dbReference type="ARBA" id="ARBA00023157"/>
    </source>
</evidence>
<dbReference type="GO" id="GO:0007399">
    <property type="term" value="P:nervous system development"/>
    <property type="evidence" value="ECO:0007669"/>
    <property type="project" value="InterPro"/>
</dbReference>
<sequence>MSEGAASTSPPVRPAAAEEVAGGNTTEEEDGVPNPREVQCSDCIVWNRQQTWLCIVPLLIGFIGLGLSLMLLKWIVVGSVKDYVPTDLMDSKGIGQDPIFLSKPSSFPKNMETTTATTTTRTPNQISTRLTTTTRAPTRLPGNRILNRASPRTTTLRHTVAPPTVISTTVPPSTTTFVSRPLPGTPTTQPMPIWPTAEYSTSSYKIHLHYSTQSRTQFNFQESTTTPETTTLPKFRTTTYFTELSEHFKPCKDKDLAYCLNDGECFVIETLTASHKHCRCKEGYQGVRCDQFLPKTDSVLSDPTDHLGIEFMESEEVFQQQILSITCIVFGIVVVGVIFAAFYCKTKRQTKKIQEQLKESQNGNNYCLHSSSLLAKAKSLGDNRVQMHNYSKSQRDPEPVREKVIESSFTETSPFSDSPPLDRGNVSIKHHRNLSSCCSPSQRSRMLHRNAFRRTPPLPRGRLNGITGPAYQQLEEPGLIDQDTMSCQGCSSSDLIHPQHNSINMQPCTRETQAYFNDMERKDTIGYSTSMANSIPIIPSMGLDDACIQTQNLSETVGIKRCKNYFSNELVKVNVPPNNCLIPEQQEVRILLEIVQEQIQILTDARRRSEDLEMAITETEDSASENTAFLPMSPKSKTDQEPEFVLRNEVQRDSAFHV</sequence>
<feature type="region of interest" description="Disordered" evidence="15">
    <location>
        <begin position="100"/>
        <end position="121"/>
    </location>
</feature>
<dbReference type="PROSITE" id="PS01186">
    <property type="entry name" value="EGF_2"/>
    <property type="match status" value="1"/>
</dbReference>
<dbReference type="GO" id="GO:0048513">
    <property type="term" value="P:animal organ development"/>
    <property type="evidence" value="ECO:0000318"/>
    <property type="project" value="GO_Central"/>
</dbReference>
<comment type="subunit">
    <text evidence="12">Interacts with ERBB4.</text>
</comment>
<protein>
    <recommendedName>
        <fullName evidence="13">Pro-neuregulin-3, membrane-bound isoform</fullName>
    </recommendedName>
</protein>
<evidence type="ECO:0000256" key="15">
    <source>
        <dbReference type="SAM" id="MobiDB-lite"/>
    </source>
</evidence>
<keyword evidence="11 14" id="KW-1015">Disulfide bond</keyword>
<evidence type="ECO:0000256" key="12">
    <source>
        <dbReference type="ARBA" id="ARBA00063299"/>
    </source>
</evidence>
<keyword evidence="10 16" id="KW-0472">Membrane</keyword>
<feature type="compositionally biased region" description="Polar residues" evidence="15">
    <location>
        <begin position="407"/>
        <end position="416"/>
    </location>
</feature>
<evidence type="ECO:0000256" key="9">
    <source>
        <dbReference type="ARBA" id="ARBA00023030"/>
    </source>
</evidence>
<dbReference type="GO" id="GO:0035556">
    <property type="term" value="P:intracellular signal transduction"/>
    <property type="evidence" value="ECO:0000318"/>
    <property type="project" value="GO_Central"/>
</dbReference>
<feature type="compositionally biased region" description="Basic and acidic residues" evidence="15">
    <location>
        <begin position="393"/>
        <end position="405"/>
    </location>
</feature>
<evidence type="ECO:0000256" key="16">
    <source>
        <dbReference type="SAM" id="Phobius"/>
    </source>
</evidence>
<feature type="region of interest" description="Disordered" evidence="15">
    <location>
        <begin position="171"/>
        <end position="193"/>
    </location>
</feature>
<dbReference type="Proteomes" id="UP000186698">
    <property type="component" value="Chromosome 7S"/>
</dbReference>
<evidence type="ECO:0000256" key="7">
    <source>
        <dbReference type="ARBA" id="ARBA00022692"/>
    </source>
</evidence>
<dbReference type="AlphaFoldDB" id="A0A8J1LC23"/>
<proteinExistence type="inferred from homology"/>
<evidence type="ECO:0000256" key="6">
    <source>
        <dbReference type="ARBA" id="ARBA00022536"/>
    </source>
</evidence>
<dbReference type="PANTHER" id="PTHR11100">
    <property type="entry name" value="HEREGULIN-NEUREGULIN FAMILY MEMBER"/>
    <property type="match status" value="1"/>
</dbReference>
<feature type="transmembrane region" description="Helical" evidence="16">
    <location>
        <begin position="52"/>
        <end position="76"/>
    </location>
</feature>
<evidence type="ECO:0000256" key="10">
    <source>
        <dbReference type="ARBA" id="ARBA00023136"/>
    </source>
</evidence>
<dbReference type="InterPro" id="IPR000742">
    <property type="entry name" value="EGF"/>
</dbReference>
<dbReference type="PROSITE" id="PS50026">
    <property type="entry name" value="EGF_3"/>
    <property type="match status" value="1"/>
</dbReference>
<gene>
    <name evidence="19" type="primary">LOC108703350</name>
</gene>
<keyword evidence="6 14" id="KW-0245">EGF-like domain</keyword>
<evidence type="ECO:0000313" key="18">
    <source>
        <dbReference type="Proteomes" id="UP000186698"/>
    </source>
</evidence>
<feature type="region of interest" description="Disordered" evidence="15">
    <location>
        <begin position="1"/>
        <end position="36"/>
    </location>
</feature>
<dbReference type="PROSITE" id="PS00022">
    <property type="entry name" value="EGF_1"/>
    <property type="match status" value="1"/>
</dbReference>
<dbReference type="GeneID" id="108703350"/>
<feature type="region of interest" description="Disordered" evidence="15">
    <location>
        <begin position="389"/>
        <end position="426"/>
    </location>
</feature>
<dbReference type="PANTHER" id="PTHR11100:SF18">
    <property type="entry name" value="PRO-NEUREGULIN-3, MEMBRANE-BOUND ISOFORM"/>
    <property type="match status" value="1"/>
</dbReference>
<keyword evidence="7 16" id="KW-0812">Transmembrane</keyword>
<feature type="region of interest" description="Disordered" evidence="15">
    <location>
        <begin position="618"/>
        <end position="643"/>
    </location>
</feature>
<evidence type="ECO:0000256" key="3">
    <source>
        <dbReference type="ARBA" id="ARBA00008216"/>
    </source>
</evidence>
<comment type="subcellular location">
    <subcellularLocation>
        <location evidence="1">Cell membrane</location>
        <topology evidence="1">Single-pass type I membrane protein</topology>
    </subcellularLocation>
    <subcellularLocation>
        <location evidence="2">Secreted</location>
    </subcellularLocation>
</comment>
<dbReference type="InterPro" id="IPR040180">
    <property type="entry name" value="Neuregulin"/>
</dbReference>
<reference evidence="19" key="1">
    <citation type="submission" date="2025-08" db="UniProtKB">
        <authorList>
            <consortium name="RefSeq"/>
        </authorList>
    </citation>
    <scope>IDENTIFICATION</scope>
    <source>
        <strain evidence="19">J_2021</strain>
        <tissue evidence="19">Erythrocytes</tissue>
    </source>
</reference>
<dbReference type="GO" id="GO:0005615">
    <property type="term" value="C:extracellular space"/>
    <property type="evidence" value="ECO:0000318"/>
    <property type="project" value="GO_Central"/>
</dbReference>
<feature type="transmembrane region" description="Helical" evidence="16">
    <location>
        <begin position="322"/>
        <end position="344"/>
    </location>
</feature>
<dbReference type="OrthoDB" id="9939684at2759"/>
<evidence type="ECO:0000256" key="5">
    <source>
        <dbReference type="ARBA" id="ARBA00022525"/>
    </source>
</evidence>